<evidence type="ECO:0000259" key="1">
    <source>
        <dbReference type="Pfam" id="PF08242"/>
    </source>
</evidence>
<gene>
    <name evidence="2" type="ORF">FHR82_003651</name>
</gene>
<feature type="domain" description="Methyltransferase type 12" evidence="1">
    <location>
        <begin position="50"/>
        <end position="154"/>
    </location>
</feature>
<proteinExistence type="predicted"/>
<name>A0A7W7VES0_9PSEU</name>
<evidence type="ECO:0000313" key="2">
    <source>
        <dbReference type="EMBL" id="MBB4907409.1"/>
    </source>
</evidence>
<dbReference type="SUPFAM" id="SSF53335">
    <property type="entry name" value="S-adenosyl-L-methionine-dependent methyltransferases"/>
    <property type="match status" value="1"/>
</dbReference>
<reference evidence="2 3" key="1">
    <citation type="submission" date="2020-08" db="EMBL/GenBank/DDBJ databases">
        <title>Genomic Encyclopedia of Type Strains, Phase III (KMG-III): the genomes of soil and plant-associated and newly described type strains.</title>
        <authorList>
            <person name="Whitman W."/>
        </authorList>
    </citation>
    <scope>NUCLEOTIDE SEQUENCE [LARGE SCALE GENOMIC DNA]</scope>
    <source>
        <strain evidence="2 3">CECT 8960</strain>
    </source>
</reference>
<protein>
    <submittedName>
        <fullName evidence="2">SAM-dependent methyltransferase</fullName>
    </submittedName>
</protein>
<dbReference type="GO" id="GO:0032259">
    <property type="term" value="P:methylation"/>
    <property type="evidence" value="ECO:0007669"/>
    <property type="project" value="UniProtKB-KW"/>
</dbReference>
<dbReference type="Gene3D" id="3.40.50.150">
    <property type="entry name" value="Vaccinia Virus protein VP39"/>
    <property type="match status" value="1"/>
</dbReference>
<organism evidence="2 3">
    <name type="scientific">Actinophytocola algeriensis</name>
    <dbReference type="NCBI Taxonomy" id="1768010"/>
    <lineage>
        <taxon>Bacteria</taxon>
        <taxon>Bacillati</taxon>
        <taxon>Actinomycetota</taxon>
        <taxon>Actinomycetes</taxon>
        <taxon>Pseudonocardiales</taxon>
        <taxon>Pseudonocardiaceae</taxon>
    </lineage>
</organism>
<sequence length="295" mass="30668">MAHKHTHDNIDWPARLSSLRRADELDAPFAREVADRLVDLLGADAKPVIVDIGSGGGGMSAAFAGALAARGGGRIVLSDAVGELLEPATALVRDIAAGTTVEVDAVRADAASDQLADHLPPADLVWASRVVHHLPDQQAAIDGLARVLAPGGWLALSEGGLATRCLPWDLGIGEPGLGNRLTAARDTWFAGMRADMPGARSLPVGWNKVLEAAGLTGVSSFSYVIDHPAPASEAVRLSVVDWIAWMSGAGDDELSASDQATIARLLDPDDEAYAGARDDVFVLGASTVYLGHKPV</sequence>
<dbReference type="RefSeq" id="WP_184811611.1">
    <property type="nucleotide sequence ID" value="NZ_JACHJQ010000004.1"/>
</dbReference>
<dbReference type="InterPro" id="IPR013217">
    <property type="entry name" value="Methyltransf_12"/>
</dbReference>
<dbReference type="AlphaFoldDB" id="A0A7W7VES0"/>
<keyword evidence="2" id="KW-0489">Methyltransferase</keyword>
<keyword evidence="3" id="KW-1185">Reference proteome</keyword>
<accession>A0A7W7VES0</accession>
<dbReference type="Pfam" id="PF08242">
    <property type="entry name" value="Methyltransf_12"/>
    <property type="match status" value="1"/>
</dbReference>
<dbReference type="GO" id="GO:0008168">
    <property type="term" value="F:methyltransferase activity"/>
    <property type="evidence" value="ECO:0007669"/>
    <property type="project" value="UniProtKB-KW"/>
</dbReference>
<comment type="caution">
    <text evidence="2">The sequence shown here is derived from an EMBL/GenBank/DDBJ whole genome shotgun (WGS) entry which is preliminary data.</text>
</comment>
<evidence type="ECO:0000313" key="3">
    <source>
        <dbReference type="Proteomes" id="UP000520767"/>
    </source>
</evidence>
<dbReference type="EMBL" id="JACHJQ010000004">
    <property type="protein sequence ID" value="MBB4907409.1"/>
    <property type="molecule type" value="Genomic_DNA"/>
</dbReference>
<dbReference type="Proteomes" id="UP000520767">
    <property type="component" value="Unassembled WGS sequence"/>
</dbReference>
<dbReference type="InterPro" id="IPR029063">
    <property type="entry name" value="SAM-dependent_MTases_sf"/>
</dbReference>
<keyword evidence="2" id="KW-0808">Transferase</keyword>